<name>A0A518C408_9BACT</name>
<sequence length="79" mass="9202">MNQPVPATTTSFVDRRSPRKPSETPVFERRQFTNSHEGLSPGAHELALAIDEYKLRNRRRFITYEEMYEIITGLGYTQV</sequence>
<organism evidence="2 3">
    <name type="scientific">Bremerella volcania</name>
    <dbReference type="NCBI Taxonomy" id="2527984"/>
    <lineage>
        <taxon>Bacteria</taxon>
        <taxon>Pseudomonadati</taxon>
        <taxon>Planctomycetota</taxon>
        <taxon>Planctomycetia</taxon>
        <taxon>Pirellulales</taxon>
        <taxon>Pirellulaceae</taxon>
        <taxon>Bremerella</taxon>
    </lineage>
</organism>
<reference evidence="3" key="1">
    <citation type="submission" date="2019-02" db="EMBL/GenBank/DDBJ databases">
        <title>Deep-cultivation of Planctomycetes and their phenomic and genomic characterization uncovers novel biology.</title>
        <authorList>
            <person name="Wiegand S."/>
            <person name="Jogler M."/>
            <person name="Boedeker C."/>
            <person name="Pinto D."/>
            <person name="Vollmers J."/>
            <person name="Rivas-Marin E."/>
            <person name="Kohn T."/>
            <person name="Peeters S.H."/>
            <person name="Heuer A."/>
            <person name="Rast P."/>
            <person name="Oberbeckmann S."/>
            <person name="Bunk B."/>
            <person name="Jeske O."/>
            <person name="Meyerdierks A."/>
            <person name="Storesund J.E."/>
            <person name="Kallscheuer N."/>
            <person name="Luecker S."/>
            <person name="Lage O.M."/>
            <person name="Pohl T."/>
            <person name="Merkel B.J."/>
            <person name="Hornburger P."/>
            <person name="Mueller R.-W."/>
            <person name="Bruemmer F."/>
            <person name="Labrenz M."/>
            <person name="Spormann A.M."/>
            <person name="Op den Camp H."/>
            <person name="Overmann J."/>
            <person name="Amann R."/>
            <person name="Jetten M.S.M."/>
            <person name="Mascher T."/>
            <person name="Medema M.H."/>
            <person name="Devos D.P."/>
            <person name="Kaster A.-K."/>
            <person name="Ovreas L."/>
            <person name="Rohde M."/>
            <person name="Galperin M.Y."/>
            <person name="Jogler C."/>
        </authorList>
    </citation>
    <scope>NUCLEOTIDE SEQUENCE [LARGE SCALE GENOMIC DNA]</scope>
    <source>
        <strain evidence="3">Pan97</strain>
    </source>
</reference>
<dbReference type="EMBL" id="CP036289">
    <property type="protein sequence ID" value="QDU73969.1"/>
    <property type="molecule type" value="Genomic_DNA"/>
</dbReference>
<dbReference type="OrthoDB" id="288713at2"/>
<evidence type="ECO:0000313" key="2">
    <source>
        <dbReference type="EMBL" id="QDU73969.1"/>
    </source>
</evidence>
<accession>A0A518C408</accession>
<feature type="compositionally biased region" description="Polar residues" evidence="1">
    <location>
        <begin position="1"/>
        <end position="12"/>
    </location>
</feature>
<proteinExistence type="predicted"/>
<gene>
    <name evidence="2" type="ORF">Pan97_09690</name>
</gene>
<keyword evidence="3" id="KW-1185">Reference proteome</keyword>
<dbReference type="RefSeq" id="WP_144970977.1">
    <property type="nucleotide sequence ID" value="NZ_CP036289.1"/>
</dbReference>
<feature type="region of interest" description="Disordered" evidence="1">
    <location>
        <begin position="1"/>
        <end position="27"/>
    </location>
</feature>
<evidence type="ECO:0000313" key="3">
    <source>
        <dbReference type="Proteomes" id="UP000318626"/>
    </source>
</evidence>
<dbReference type="AlphaFoldDB" id="A0A518C408"/>
<protein>
    <submittedName>
        <fullName evidence="2">Uncharacterized protein</fullName>
    </submittedName>
</protein>
<dbReference type="KEGG" id="bvo:Pan97_09690"/>
<feature type="compositionally biased region" description="Basic and acidic residues" evidence="1">
    <location>
        <begin position="13"/>
        <end position="27"/>
    </location>
</feature>
<evidence type="ECO:0000256" key="1">
    <source>
        <dbReference type="SAM" id="MobiDB-lite"/>
    </source>
</evidence>
<dbReference type="Proteomes" id="UP000318626">
    <property type="component" value="Chromosome"/>
</dbReference>